<dbReference type="HOGENOM" id="CLU_016755_0_1_6"/>
<dbReference type="KEGG" id="psu:Psesu_0311"/>
<dbReference type="Pfam" id="PF02852">
    <property type="entry name" value="Pyr_redox_dim"/>
    <property type="match status" value="1"/>
</dbReference>
<dbReference type="PRINTS" id="PR00411">
    <property type="entry name" value="PNDRDTASEI"/>
</dbReference>
<dbReference type="SUPFAM" id="SSF55424">
    <property type="entry name" value="FAD/NAD-linked reductases, dimerisation (C-terminal) domain"/>
    <property type="match status" value="1"/>
</dbReference>
<evidence type="ECO:0000256" key="1">
    <source>
        <dbReference type="ARBA" id="ARBA00001938"/>
    </source>
</evidence>
<name>E6WPZ5_PSEUU</name>
<keyword evidence="10 12" id="KW-0676">Redox-active center</keyword>
<dbReference type="Gene3D" id="3.50.50.60">
    <property type="entry name" value="FAD/NAD(P)-binding domain"/>
    <property type="match status" value="2"/>
</dbReference>
<dbReference type="GO" id="GO:0004148">
    <property type="term" value="F:dihydrolipoyl dehydrogenase (NADH) activity"/>
    <property type="evidence" value="ECO:0007669"/>
    <property type="project" value="UniProtKB-EC"/>
</dbReference>
<dbReference type="Gene3D" id="2.40.50.100">
    <property type="match status" value="2"/>
</dbReference>
<keyword evidence="7 12" id="KW-0560">Oxidoreductase</keyword>
<dbReference type="InterPro" id="IPR036188">
    <property type="entry name" value="FAD/NAD-bd_sf"/>
</dbReference>
<evidence type="ECO:0000256" key="13">
    <source>
        <dbReference type="SAM" id="MobiDB-lite"/>
    </source>
</evidence>
<dbReference type="FunFam" id="2.40.50.100:FF:000009">
    <property type="entry name" value="Acetyltransferase component of pyruvate dehydrogenase complex"/>
    <property type="match status" value="2"/>
</dbReference>
<dbReference type="FunFam" id="3.30.390.30:FF:000001">
    <property type="entry name" value="Dihydrolipoyl dehydrogenase"/>
    <property type="match status" value="1"/>
</dbReference>
<dbReference type="GO" id="GO:0050660">
    <property type="term" value="F:flavin adenine dinucleotide binding"/>
    <property type="evidence" value="ECO:0007669"/>
    <property type="project" value="InterPro"/>
</dbReference>
<feature type="region of interest" description="Disordered" evidence="13">
    <location>
        <begin position="85"/>
        <end position="108"/>
    </location>
</feature>
<dbReference type="InterPro" id="IPR023753">
    <property type="entry name" value="FAD/NAD-binding_dom"/>
</dbReference>
<dbReference type="PROSITE" id="PS00189">
    <property type="entry name" value="LIPOYL"/>
    <property type="match status" value="2"/>
</dbReference>
<sequence length="710" mass="73253">MANTIEVKVPDIGDYSDVPVIEVLVAVGDTVSKDQGLVTLESDKATLEVPSSAAGVVKEVKAKVGDRLSEGAVVVVLEAEGAAEAPKGAPPAAPAAAPAPAATPAAPAPAPAAAAASAGPVEVKVPDIGDYSNVPVIEVLVAVGEKVKKDQGLVTLESDKATLEVPSSADGVVKEIRVKVGDTLSEGDVVVVLEGEAAAASAPVAPGSKPPVAPSHRAPAEPAAPKPALSTGKTADIECRIVVLGAGPGGYTAAFRAADLGLDTVLIERYASLGGVCLNVGCIPSKALLHSAAIIEEAAHADECGIEFTAPKIHLDKLRAYKEKVVGQLTKGLAGMAKQRKVRTVQGVAKFVSPNELEIAGDDGKTQLLRFEQCIIAAGSQAVKLPNFPWDDPRIMDSTDALELAEVPKKLLVVGGGIIGLEMATVYSALGAKVTVVEFMDQLMPGADRDLVKPLADRLKKQGIEVHLKTKASGVKADKKGITVTFESATEGEKPALESGTWDRVLVAVGRAPNGKKIDAEKAGVQVSDRGFIPVDRQMRTNVPHIFAIGDIVGNPMLAHKATHEGKLAAEVAAGEKKEWVARVIPSVAYTSPEVAWVGVTEGEAKAKGLKVGVGKFPWAASGRAIGIGRTEGFTKLIFDEQTHRIIGAGIVGVHAGDLISELALAIEMGAEAGDIGATVHPHPTLGETVAMAAEVYEGTITDLYIPKKK</sequence>
<dbReference type="Pfam" id="PF07992">
    <property type="entry name" value="Pyr_redox_2"/>
    <property type="match status" value="1"/>
</dbReference>
<evidence type="ECO:0000313" key="16">
    <source>
        <dbReference type="Proteomes" id="UP000008632"/>
    </source>
</evidence>
<keyword evidence="4 12" id="KW-0285">Flavoprotein</keyword>
<evidence type="ECO:0000256" key="4">
    <source>
        <dbReference type="ARBA" id="ARBA00022630"/>
    </source>
</evidence>
<dbReference type="SUPFAM" id="SSF51230">
    <property type="entry name" value="Single hybrid motif"/>
    <property type="match status" value="2"/>
</dbReference>
<dbReference type="InterPro" id="IPR004099">
    <property type="entry name" value="Pyr_nucl-diS_OxRdtase_dimer"/>
</dbReference>
<dbReference type="InterPro" id="IPR003016">
    <property type="entry name" value="2-oxoA_DH_lipoyl-BS"/>
</dbReference>
<dbReference type="OrthoDB" id="9800167at2"/>
<proteinExistence type="inferred from homology"/>
<reference evidence="15 16" key="1">
    <citation type="submission" date="2011-01" db="EMBL/GenBank/DDBJ databases">
        <title>Complete sequence of Pseudoxanthomonas suwonensis 11-1.</title>
        <authorList>
            <consortium name="US DOE Joint Genome Institute"/>
            <person name="Lucas S."/>
            <person name="Copeland A."/>
            <person name="Lapidus A."/>
            <person name="Cheng J.-F."/>
            <person name="Goodwin L."/>
            <person name="Pitluck S."/>
            <person name="Teshima H."/>
            <person name="Detter J.C."/>
            <person name="Han C."/>
            <person name="Tapia R."/>
            <person name="Land M."/>
            <person name="Hauser L."/>
            <person name="Kyrpides N."/>
            <person name="Ivanova N."/>
            <person name="Ovchinnikova G."/>
            <person name="Siebers A.K."/>
            <person name="Allgaier M."/>
            <person name="Thelen M.P."/>
            <person name="Hugenholtz P."/>
            <person name="Gladden J."/>
            <person name="Woyke T."/>
        </authorList>
    </citation>
    <scope>NUCLEOTIDE SEQUENCE [LARGE SCALE GENOMIC DNA]</scope>
    <source>
        <strain evidence="16">11-1</strain>
    </source>
</reference>
<comment type="catalytic activity">
    <reaction evidence="11 12">
        <text>N(6)-[(R)-dihydrolipoyl]-L-lysyl-[protein] + NAD(+) = N(6)-[(R)-lipoyl]-L-lysyl-[protein] + NADH + H(+)</text>
        <dbReference type="Rhea" id="RHEA:15045"/>
        <dbReference type="Rhea" id="RHEA-COMP:10474"/>
        <dbReference type="Rhea" id="RHEA-COMP:10475"/>
        <dbReference type="ChEBI" id="CHEBI:15378"/>
        <dbReference type="ChEBI" id="CHEBI:57540"/>
        <dbReference type="ChEBI" id="CHEBI:57945"/>
        <dbReference type="ChEBI" id="CHEBI:83099"/>
        <dbReference type="ChEBI" id="CHEBI:83100"/>
        <dbReference type="EC" id="1.8.1.4"/>
    </reaction>
</comment>
<dbReference type="EMBL" id="CP002446">
    <property type="protein sequence ID" value="ADV26173.1"/>
    <property type="molecule type" value="Genomic_DNA"/>
</dbReference>
<dbReference type="InterPro" id="IPR016156">
    <property type="entry name" value="FAD/NAD-linked_Rdtase_dimer_sf"/>
</dbReference>
<dbReference type="InterPro" id="IPR011053">
    <property type="entry name" value="Single_hybrid_motif"/>
</dbReference>
<evidence type="ECO:0000256" key="9">
    <source>
        <dbReference type="ARBA" id="ARBA00023157"/>
    </source>
</evidence>
<keyword evidence="16" id="KW-1185">Reference proteome</keyword>
<dbReference type="CDD" id="cd06849">
    <property type="entry name" value="lipoyl_domain"/>
    <property type="match status" value="2"/>
</dbReference>
<gene>
    <name evidence="15" type="ordered locus">Psesu_0311</name>
</gene>
<evidence type="ECO:0000256" key="2">
    <source>
        <dbReference type="ARBA" id="ARBA00007532"/>
    </source>
</evidence>
<evidence type="ECO:0000259" key="14">
    <source>
        <dbReference type="PROSITE" id="PS50968"/>
    </source>
</evidence>
<dbReference type="PANTHER" id="PTHR22912">
    <property type="entry name" value="DISULFIDE OXIDOREDUCTASE"/>
    <property type="match status" value="1"/>
</dbReference>
<dbReference type="eggNOG" id="COG1249">
    <property type="taxonomic scope" value="Bacteria"/>
</dbReference>
<dbReference type="InterPro" id="IPR006258">
    <property type="entry name" value="Lipoamide_DH"/>
</dbReference>
<dbReference type="InterPro" id="IPR050151">
    <property type="entry name" value="Class-I_Pyr_Nuc-Dis_Oxidored"/>
</dbReference>
<comment type="cofactor">
    <cofactor evidence="1">
        <name>(R)-lipoate</name>
        <dbReference type="ChEBI" id="CHEBI:83088"/>
    </cofactor>
</comment>
<evidence type="ECO:0000256" key="8">
    <source>
        <dbReference type="ARBA" id="ARBA00023027"/>
    </source>
</evidence>
<dbReference type="SUPFAM" id="SSF51905">
    <property type="entry name" value="FAD/NAD(P)-binding domain"/>
    <property type="match status" value="1"/>
</dbReference>
<keyword evidence="8 12" id="KW-0520">NAD</keyword>
<comment type="cofactor">
    <cofactor evidence="12">
        <name>FAD</name>
        <dbReference type="ChEBI" id="CHEBI:57692"/>
    </cofactor>
    <text evidence="12">Binds 1 FAD per subunit.</text>
</comment>
<evidence type="ECO:0000256" key="7">
    <source>
        <dbReference type="ARBA" id="ARBA00023002"/>
    </source>
</evidence>
<evidence type="ECO:0000256" key="5">
    <source>
        <dbReference type="ARBA" id="ARBA00022823"/>
    </source>
</evidence>
<evidence type="ECO:0000313" key="15">
    <source>
        <dbReference type="EMBL" id="ADV26173.1"/>
    </source>
</evidence>
<accession>E6WPZ5</accession>
<feature type="domain" description="Lipoyl-binding" evidence="14">
    <location>
        <begin position="4"/>
        <end position="78"/>
    </location>
</feature>
<comment type="miscellaneous">
    <text evidence="12">The active site is a redox-active disulfide bond.</text>
</comment>
<dbReference type="Gene3D" id="3.30.390.30">
    <property type="match status" value="1"/>
</dbReference>
<dbReference type="PROSITE" id="PS50968">
    <property type="entry name" value="BIOTINYL_LIPOYL"/>
    <property type="match status" value="2"/>
</dbReference>
<dbReference type="Pfam" id="PF00364">
    <property type="entry name" value="Biotin_lipoyl"/>
    <property type="match status" value="2"/>
</dbReference>
<evidence type="ECO:0000256" key="11">
    <source>
        <dbReference type="ARBA" id="ARBA00049187"/>
    </source>
</evidence>
<protein>
    <recommendedName>
        <fullName evidence="3 12">Dihydrolipoyl dehydrogenase</fullName>
        <ecNumber evidence="3 12">1.8.1.4</ecNumber>
    </recommendedName>
</protein>
<dbReference type="GO" id="GO:0006103">
    <property type="term" value="P:2-oxoglutarate metabolic process"/>
    <property type="evidence" value="ECO:0007669"/>
    <property type="project" value="TreeGrafter"/>
</dbReference>
<dbReference type="Proteomes" id="UP000008632">
    <property type="component" value="Chromosome"/>
</dbReference>
<keyword evidence="9" id="KW-1015">Disulfide bond</keyword>
<keyword evidence="6 12" id="KW-0274">FAD</keyword>
<evidence type="ECO:0000256" key="10">
    <source>
        <dbReference type="ARBA" id="ARBA00023284"/>
    </source>
</evidence>
<dbReference type="PRINTS" id="PR00368">
    <property type="entry name" value="FADPNR"/>
</dbReference>
<evidence type="ECO:0000256" key="12">
    <source>
        <dbReference type="RuleBase" id="RU003692"/>
    </source>
</evidence>
<dbReference type="PANTHER" id="PTHR22912:SF160">
    <property type="entry name" value="DIHYDROLIPOYL DEHYDROGENASE"/>
    <property type="match status" value="1"/>
</dbReference>
<keyword evidence="5" id="KW-0450">Lipoyl</keyword>
<evidence type="ECO:0000256" key="3">
    <source>
        <dbReference type="ARBA" id="ARBA00012608"/>
    </source>
</evidence>
<dbReference type="NCBIfam" id="TIGR01350">
    <property type="entry name" value="lipoamide_DH"/>
    <property type="match status" value="1"/>
</dbReference>
<dbReference type="PROSITE" id="PS00076">
    <property type="entry name" value="PYRIDINE_REDOX_1"/>
    <property type="match status" value="1"/>
</dbReference>
<dbReference type="AlphaFoldDB" id="E6WPZ5"/>
<feature type="region of interest" description="Disordered" evidence="13">
    <location>
        <begin position="202"/>
        <end position="230"/>
    </location>
</feature>
<dbReference type="STRING" id="743721.Psesu_0311"/>
<feature type="compositionally biased region" description="Low complexity" evidence="13">
    <location>
        <begin position="94"/>
        <end position="108"/>
    </location>
</feature>
<dbReference type="InterPro" id="IPR000089">
    <property type="entry name" value="Biotin_lipoyl"/>
</dbReference>
<organism evidence="15 16">
    <name type="scientific">Pseudoxanthomonas suwonensis (strain 11-1)</name>
    <dbReference type="NCBI Taxonomy" id="743721"/>
    <lineage>
        <taxon>Bacteria</taxon>
        <taxon>Pseudomonadati</taxon>
        <taxon>Pseudomonadota</taxon>
        <taxon>Gammaproteobacteria</taxon>
        <taxon>Lysobacterales</taxon>
        <taxon>Lysobacteraceae</taxon>
        <taxon>Pseudoxanthomonas</taxon>
    </lineage>
</organism>
<comment type="similarity">
    <text evidence="2 12">Belongs to the class-I pyridine nucleotide-disulfide oxidoreductase family.</text>
</comment>
<feature type="domain" description="Lipoyl-binding" evidence="14">
    <location>
        <begin position="120"/>
        <end position="194"/>
    </location>
</feature>
<evidence type="ECO:0000256" key="6">
    <source>
        <dbReference type="ARBA" id="ARBA00022827"/>
    </source>
</evidence>
<dbReference type="InterPro" id="IPR012999">
    <property type="entry name" value="Pyr_OxRdtase_I_AS"/>
</dbReference>
<dbReference type="EC" id="1.8.1.4" evidence="3 12"/>
<dbReference type="RefSeq" id="WP_013534003.1">
    <property type="nucleotide sequence ID" value="NC_014924.1"/>
</dbReference>